<sequence length="74" mass="8589">MSKKEKNIEVVEEEKSLNGQTILELKIAEKILGQIIPDGQRFQAVFPDKSIFRTVSQKEAVNLLLRNYHLHRLD</sequence>
<dbReference type="PATRIC" id="fig|1423750.3.peg.2193"/>
<gene>
    <name evidence="1" type="ORF">FC89_GL002152</name>
</gene>
<evidence type="ECO:0000313" key="2">
    <source>
        <dbReference type="Proteomes" id="UP000051451"/>
    </source>
</evidence>
<keyword evidence="2" id="KW-1185">Reference proteome</keyword>
<dbReference type="Pfam" id="PF11184">
    <property type="entry name" value="DUF2969"/>
    <property type="match status" value="1"/>
</dbReference>
<comment type="caution">
    <text evidence="1">The sequence shown here is derived from an EMBL/GenBank/DDBJ whole genome shotgun (WGS) entry which is preliminary data.</text>
</comment>
<proteinExistence type="predicted"/>
<name>A0A0R1VGA5_9LACO</name>
<dbReference type="GeneID" id="98319819"/>
<protein>
    <recommendedName>
        <fullName evidence="3">DUF2969 domain-containing protein</fullName>
    </recommendedName>
</protein>
<evidence type="ECO:0008006" key="3">
    <source>
        <dbReference type="Google" id="ProtNLM"/>
    </source>
</evidence>
<dbReference type="STRING" id="1423750.FC89_GL002152"/>
<reference evidence="1 2" key="1">
    <citation type="journal article" date="2015" name="Genome Announc.">
        <title>Expanding the biotechnology potential of lactobacilli through comparative genomics of 213 strains and associated genera.</title>
        <authorList>
            <person name="Sun Z."/>
            <person name="Harris H.M."/>
            <person name="McCann A."/>
            <person name="Guo C."/>
            <person name="Argimon S."/>
            <person name="Zhang W."/>
            <person name="Yang X."/>
            <person name="Jeffery I.B."/>
            <person name="Cooney J.C."/>
            <person name="Kagawa T.F."/>
            <person name="Liu W."/>
            <person name="Song Y."/>
            <person name="Salvetti E."/>
            <person name="Wrobel A."/>
            <person name="Rasinkangas P."/>
            <person name="Parkhill J."/>
            <person name="Rea M.C."/>
            <person name="O'Sullivan O."/>
            <person name="Ritari J."/>
            <person name="Douillard F.P."/>
            <person name="Paul Ross R."/>
            <person name="Yang R."/>
            <person name="Briner A.E."/>
            <person name="Felis G.E."/>
            <person name="de Vos W.M."/>
            <person name="Barrangou R."/>
            <person name="Klaenhammer T.R."/>
            <person name="Caufield P.W."/>
            <person name="Cui Y."/>
            <person name="Zhang H."/>
            <person name="O'Toole P.W."/>
        </authorList>
    </citation>
    <scope>NUCLEOTIDE SEQUENCE [LARGE SCALE GENOMIC DNA]</scope>
    <source>
        <strain evidence="1 2">DSM 18630</strain>
    </source>
</reference>
<dbReference type="OrthoDB" id="2299598at2"/>
<evidence type="ECO:0000313" key="1">
    <source>
        <dbReference type="EMBL" id="KRM04471.1"/>
    </source>
</evidence>
<organism evidence="1 2">
    <name type="scientific">Liquorilactobacillus ghanensis DSM 18630</name>
    <dbReference type="NCBI Taxonomy" id="1423750"/>
    <lineage>
        <taxon>Bacteria</taxon>
        <taxon>Bacillati</taxon>
        <taxon>Bacillota</taxon>
        <taxon>Bacilli</taxon>
        <taxon>Lactobacillales</taxon>
        <taxon>Lactobacillaceae</taxon>
        <taxon>Liquorilactobacillus</taxon>
    </lineage>
</organism>
<dbReference type="Proteomes" id="UP000051451">
    <property type="component" value="Unassembled WGS sequence"/>
</dbReference>
<accession>A0A0R1VGA5</accession>
<dbReference type="RefSeq" id="WP_057872520.1">
    <property type="nucleotide sequence ID" value="NZ_AZGB01000027.1"/>
</dbReference>
<dbReference type="AlphaFoldDB" id="A0A0R1VGA5"/>
<dbReference type="EMBL" id="AZGB01000027">
    <property type="protein sequence ID" value="KRM04471.1"/>
    <property type="molecule type" value="Genomic_DNA"/>
</dbReference>
<dbReference type="InterPro" id="IPR021351">
    <property type="entry name" value="DUF2969"/>
</dbReference>